<protein>
    <recommendedName>
        <fullName evidence="2">Transglycosylase SLT domain-containing protein</fullName>
    </recommendedName>
</protein>
<dbReference type="KEGG" id="mpad:KEF85_00930"/>
<feature type="signal peptide" evidence="1">
    <location>
        <begin position="1"/>
        <end position="18"/>
    </location>
</feature>
<name>A0A975MPH9_9GAMM</name>
<dbReference type="AlphaFoldDB" id="A0A975MPH9"/>
<dbReference type="PROSITE" id="PS51257">
    <property type="entry name" value="PROKAR_LIPOPROTEIN"/>
    <property type="match status" value="1"/>
</dbReference>
<dbReference type="CDD" id="cd00442">
    <property type="entry name" value="Lyz-like"/>
    <property type="match status" value="1"/>
</dbReference>
<dbReference type="InterPro" id="IPR045795">
    <property type="entry name" value="SLT_4"/>
</dbReference>
<evidence type="ECO:0000313" key="4">
    <source>
        <dbReference type="Proteomes" id="UP000676649"/>
    </source>
</evidence>
<dbReference type="SUPFAM" id="SSF53955">
    <property type="entry name" value="Lysozyme-like"/>
    <property type="match status" value="1"/>
</dbReference>
<evidence type="ECO:0000313" key="3">
    <source>
        <dbReference type="EMBL" id="QWF71094.1"/>
    </source>
</evidence>
<gene>
    <name evidence="3" type="ORF">KEF85_00930</name>
</gene>
<feature type="domain" description="Transglycosylase SLT" evidence="2">
    <location>
        <begin position="6"/>
        <end position="188"/>
    </location>
</feature>
<proteinExistence type="predicted"/>
<evidence type="ECO:0000256" key="1">
    <source>
        <dbReference type="SAM" id="SignalP"/>
    </source>
</evidence>
<sequence length="196" mass="22443">MKMHSLILICLTLLSACASTPPKHIEDVCQIFREKDDWYGYTLSAARRWGAPIAVQMAIIYQESRFVADAQPPRPLILGFIPWFRSSSAYGYPQAKNEAWAEYQKASGNSWADREDFGDSCDFVAWYCSISHQRLGLALNDTKNLYLSYHEGHKGFQNSSYRPKQWLLNTAQKTQQRAVMYDGQLSGCRQELEAEN</sequence>
<accession>A0A975MPH9</accession>
<keyword evidence="4" id="KW-1185">Reference proteome</keyword>
<feature type="chain" id="PRO_5036780660" description="Transglycosylase SLT domain-containing protein" evidence="1">
    <location>
        <begin position="19"/>
        <end position="196"/>
    </location>
</feature>
<dbReference type="Gene3D" id="1.10.530.10">
    <property type="match status" value="1"/>
</dbReference>
<dbReference type="Pfam" id="PF19489">
    <property type="entry name" value="SLT_4"/>
    <property type="match status" value="1"/>
</dbReference>
<organism evidence="3 4">
    <name type="scientific">Methylomonas paludis</name>
    <dbReference type="NCBI Taxonomy" id="1173101"/>
    <lineage>
        <taxon>Bacteria</taxon>
        <taxon>Pseudomonadati</taxon>
        <taxon>Pseudomonadota</taxon>
        <taxon>Gammaproteobacteria</taxon>
        <taxon>Methylococcales</taxon>
        <taxon>Methylococcaceae</taxon>
        <taxon>Methylomonas</taxon>
    </lineage>
</organism>
<dbReference type="Proteomes" id="UP000676649">
    <property type="component" value="Chromosome"/>
</dbReference>
<evidence type="ECO:0000259" key="2">
    <source>
        <dbReference type="Pfam" id="PF19489"/>
    </source>
</evidence>
<reference evidence="3" key="1">
    <citation type="submission" date="2021-04" db="EMBL/GenBank/DDBJ databases">
        <title>Draft genome sequence data of methanotrophic Methylovulum sp. strain S1L and Methylomonas sp. strain S2AM isolated from boreal lake water columns.</title>
        <authorList>
            <person name="Rissanen A.J."/>
            <person name="Mangayil R."/>
            <person name="Svenning M.M."/>
            <person name="Khanongnuch R."/>
        </authorList>
    </citation>
    <scope>NUCLEOTIDE SEQUENCE</scope>
    <source>
        <strain evidence="3">S2AM</strain>
    </source>
</reference>
<dbReference type="EMBL" id="CP073754">
    <property type="protein sequence ID" value="QWF71094.1"/>
    <property type="molecule type" value="Genomic_DNA"/>
</dbReference>
<dbReference type="InterPro" id="IPR023346">
    <property type="entry name" value="Lysozyme-like_dom_sf"/>
</dbReference>
<keyword evidence="1" id="KW-0732">Signal</keyword>